<dbReference type="RefSeq" id="WP_406700319.1">
    <property type="nucleotide sequence ID" value="NZ_CP155447.1"/>
</dbReference>
<dbReference type="GO" id="GO:0019877">
    <property type="term" value="P:diaminopimelate biosynthetic process"/>
    <property type="evidence" value="ECO:0007669"/>
    <property type="project" value="UniProtKB-ARBA"/>
</dbReference>
<protein>
    <submittedName>
        <fullName evidence="4">Amidohydrolase</fullName>
    </submittedName>
</protein>
<dbReference type="Gene3D" id="3.40.630.10">
    <property type="entry name" value="Zn peptidases"/>
    <property type="match status" value="1"/>
</dbReference>
<gene>
    <name evidence="4" type="ORF">V5E97_16020</name>
</gene>
<dbReference type="AlphaFoldDB" id="A0AAU7CR56"/>
<dbReference type="GO" id="GO:0046872">
    <property type="term" value="F:metal ion binding"/>
    <property type="evidence" value="ECO:0007669"/>
    <property type="project" value="UniProtKB-KW"/>
</dbReference>
<dbReference type="SUPFAM" id="SSF55031">
    <property type="entry name" value="Bacterial exopeptidase dimerisation domain"/>
    <property type="match status" value="1"/>
</dbReference>
<dbReference type="PANTHER" id="PTHR11014">
    <property type="entry name" value="PEPTIDASE M20 FAMILY MEMBER"/>
    <property type="match status" value="1"/>
</dbReference>
<dbReference type="Pfam" id="PF01546">
    <property type="entry name" value="Peptidase_M20"/>
    <property type="match status" value="1"/>
</dbReference>
<keyword evidence="2" id="KW-0479">Metal-binding</keyword>
<evidence type="ECO:0000256" key="2">
    <source>
        <dbReference type="PIRSR" id="PIRSR005962-1"/>
    </source>
</evidence>
<name>A0AAU7CR56_9BACT</name>
<feature type="binding site" evidence="2">
    <location>
        <position position="168"/>
    </location>
    <ligand>
        <name>Mn(2+)</name>
        <dbReference type="ChEBI" id="CHEBI:29035"/>
        <label>2</label>
    </ligand>
</feature>
<evidence type="ECO:0000313" key="4">
    <source>
        <dbReference type="EMBL" id="XBH07483.1"/>
    </source>
</evidence>
<dbReference type="EMBL" id="CP155447">
    <property type="protein sequence ID" value="XBH07483.1"/>
    <property type="molecule type" value="Genomic_DNA"/>
</dbReference>
<dbReference type="InterPro" id="IPR017439">
    <property type="entry name" value="Amidohydrolase"/>
</dbReference>
<dbReference type="NCBIfam" id="TIGR01891">
    <property type="entry name" value="amidohydrolases"/>
    <property type="match status" value="1"/>
</dbReference>
<sequence>MSDWRLAIDEHIDAISDRLLGIRRHLHSHPEPSREEFESTRYLGNQLLAAGLPYKILLEGRGIIAGSSLSAEGRAVALRADMDALRIQDRKEVAYRSERAGVMHACGHDAHSTMVLGAALALQQCDDLFPWPVPWRAIFQPAEEVGEGALQMVAAGAVEGVRSIVALHVAPELQVGRVALRRGVMTAFCQEFDVTIRGVGGHAARPHLTHDPIAASAQYISSIYQLIPRSIDSRDAVVVTFGAIAGGTSSNVIPDRVTLRGTIRTLGHATAAKVRERLLQIAGGVAEATLCFIDLSFSIGTDAVVNDTNISDLCRQAAEEVVGIDQVESIPLPSMGAEDFSGYLSQAPGCLLRLGVASGERWPALHSPDFDIDERALALGAKILARSAVLLAR</sequence>
<comment type="cofactor">
    <cofactor evidence="2">
        <name>Mn(2+)</name>
        <dbReference type="ChEBI" id="CHEBI:29035"/>
    </cofactor>
    <text evidence="2">The Mn(2+) ion enhances activity.</text>
</comment>
<keyword evidence="1" id="KW-0378">Hydrolase</keyword>
<organism evidence="4">
    <name type="scientific">Singulisphaera sp. Ch08</name>
    <dbReference type="NCBI Taxonomy" id="3120278"/>
    <lineage>
        <taxon>Bacteria</taxon>
        <taxon>Pseudomonadati</taxon>
        <taxon>Planctomycetota</taxon>
        <taxon>Planctomycetia</taxon>
        <taxon>Isosphaerales</taxon>
        <taxon>Isosphaeraceae</taxon>
        <taxon>Singulisphaera</taxon>
    </lineage>
</organism>
<dbReference type="GO" id="GO:0050118">
    <property type="term" value="F:N-acetyldiaminopimelate deacetylase activity"/>
    <property type="evidence" value="ECO:0007669"/>
    <property type="project" value="UniProtKB-ARBA"/>
</dbReference>
<feature type="binding site" evidence="2">
    <location>
        <position position="144"/>
    </location>
    <ligand>
        <name>Mn(2+)</name>
        <dbReference type="ChEBI" id="CHEBI:29035"/>
        <label>2</label>
    </ligand>
</feature>
<dbReference type="PROSITE" id="PS50225">
    <property type="entry name" value="SOCS"/>
    <property type="match status" value="1"/>
</dbReference>
<evidence type="ECO:0000259" key="3">
    <source>
        <dbReference type="PROSITE" id="PS50225"/>
    </source>
</evidence>
<dbReference type="Gene3D" id="3.30.70.360">
    <property type="match status" value="1"/>
</dbReference>
<keyword evidence="2" id="KW-0464">Manganese</keyword>
<dbReference type="PIRSF" id="PIRSF005962">
    <property type="entry name" value="Pept_M20D_amidohydro"/>
    <property type="match status" value="1"/>
</dbReference>
<dbReference type="PANTHER" id="PTHR11014:SF63">
    <property type="entry name" value="METALLOPEPTIDASE, PUTATIVE (AFU_ORTHOLOGUE AFUA_6G09600)-RELATED"/>
    <property type="match status" value="1"/>
</dbReference>
<dbReference type="Pfam" id="PF07687">
    <property type="entry name" value="M20_dimer"/>
    <property type="match status" value="1"/>
</dbReference>
<evidence type="ECO:0000256" key="1">
    <source>
        <dbReference type="ARBA" id="ARBA00022801"/>
    </source>
</evidence>
<dbReference type="FunFam" id="3.30.70.360:FF:000001">
    <property type="entry name" value="N-acetyldiaminopimelate deacetylase"/>
    <property type="match status" value="1"/>
</dbReference>
<feature type="binding site" evidence="2">
    <location>
        <position position="108"/>
    </location>
    <ligand>
        <name>Mn(2+)</name>
        <dbReference type="ChEBI" id="CHEBI:29035"/>
        <label>2</label>
    </ligand>
</feature>
<feature type="binding site" evidence="2">
    <location>
        <position position="106"/>
    </location>
    <ligand>
        <name>Mn(2+)</name>
        <dbReference type="ChEBI" id="CHEBI:29035"/>
        <label>2</label>
    </ligand>
</feature>
<dbReference type="InterPro" id="IPR002933">
    <property type="entry name" value="Peptidase_M20"/>
</dbReference>
<dbReference type="InterPro" id="IPR011650">
    <property type="entry name" value="Peptidase_M20_dimer"/>
</dbReference>
<dbReference type="InterPro" id="IPR036264">
    <property type="entry name" value="Bact_exopeptidase_dim_dom"/>
</dbReference>
<feature type="domain" description="SOCS box" evidence="3">
    <location>
        <begin position="309"/>
        <end position="346"/>
    </location>
</feature>
<feature type="binding site" evidence="2">
    <location>
        <position position="366"/>
    </location>
    <ligand>
        <name>Mn(2+)</name>
        <dbReference type="ChEBI" id="CHEBI:29035"/>
        <label>2</label>
    </ligand>
</feature>
<dbReference type="InterPro" id="IPR001496">
    <property type="entry name" value="SOCS_box"/>
</dbReference>
<reference evidence="4" key="1">
    <citation type="submission" date="2024-05" db="EMBL/GenBank/DDBJ databases">
        <title>Planctomycetes of the genus Singulisphaera possess chitinolytic capabilities.</title>
        <authorList>
            <person name="Ivanova A."/>
        </authorList>
    </citation>
    <scope>NUCLEOTIDE SEQUENCE</scope>
    <source>
        <strain evidence="4">Ch08T</strain>
    </source>
</reference>
<proteinExistence type="predicted"/>
<dbReference type="SUPFAM" id="SSF53187">
    <property type="entry name" value="Zn-dependent exopeptidases"/>
    <property type="match status" value="1"/>
</dbReference>
<accession>A0AAU7CR56</accession>